<dbReference type="SMART" id="SM00665">
    <property type="entry name" value="B561"/>
    <property type="match status" value="1"/>
</dbReference>
<keyword evidence="2" id="KW-0813">Transport</keyword>
<dbReference type="InterPro" id="IPR006593">
    <property type="entry name" value="Cyt_b561/ferric_Rdtase_TM"/>
</dbReference>
<evidence type="ECO:0000256" key="3">
    <source>
        <dbReference type="ARBA" id="ARBA00022692"/>
    </source>
</evidence>
<feature type="region of interest" description="Disordered" evidence="7">
    <location>
        <begin position="425"/>
        <end position="522"/>
    </location>
</feature>
<dbReference type="PANTHER" id="PTHR47797">
    <property type="entry name" value="DEHYDROGENASE, PUTATIVE (AFU_ORTHOLOGUE AFUA_8G05805)-RELATED"/>
    <property type="match status" value="1"/>
</dbReference>
<feature type="transmembrane region" description="Helical" evidence="8">
    <location>
        <begin position="299"/>
        <end position="319"/>
    </location>
</feature>
<comment type="subcellular location">
    <subcellularLocation>
        <location evidence="1">Membrane</location>
    </subcellularLocation>
</comment>
<evidence type="ECO:0000313" key="11">
    <source>
        <dbReference type="EMBL" id="CAH0024364.1"/>
    </source>
</evidence>
<evidence type="ECO:0000256" key="1">
    <source>
        <dbReference type="ARBA" id="ARBA00004370"/>
    </source>
</evidence>
<evidence type="ECO:0000313" key="12">
    <source>
        <dbReference type="Proteomes" id="UP000696573"/>
    </source>
</evidence>
<evidence type="ECO:0008006" key="13">
    <source>
        <dbReference type="Google" id="ProtNLM"/>
    </source>
</evidence>
<dbReference type="CDD" id="cd08760">
    <property type="entry name" value="Cyt_b561_FRRS1_like"/>
    <property type="match status" value="1"/>
</dbReference>
<feature type="transmembrane region" description="Helical" evidence="8">
    <location>
        <begin position="267"/>
        <end position="287"/>
    </location>
</feature>
<dbReference type="PANTHER" id="PTHR47797:SF1">
    <property type="entry name" value="CYTOCHROME B561 DOMAIN-CONTAINING PROTEIN-RELATED"/>
    <property type="match status" value="1"/>
</dbReference>
<evidence type="ECO:0000256" key="5">
    <source>
        <dbReference type="ARBA" id="ARBA00022989"/>
    </source>
</evidence>
<gene>
    <name evidence="11" type="ORF">CRHIZ90672A_00000782</name>
</gene>
<evidence type="ECO:0000256" key="4">
    <source>
        <dbReference type="ARBA" id="ARBA00022982"/>
    </source>
</evidence>
<keyword evidence="4" id="KW-0249">Electron transport</keyword>
<feature type="domain" description="DOMON" evidence="9">
    <location>
        <begin position="102"/>
        <end position="201"/>
    </location>
</feature>
<sequence>MCPEVVEGQRYEQLGRYNWSLLKQAASATERRRMLINRIGVAALAIAAALPSLVLSEEQPRAASVQSTFVSPDKSLSFAFSVPEDEDNDFYFTLRVHRDFSWGAIGLGTDDMPGALIFMIYDNRNGESVTFSPRLANGHYEPQYYPQLEVDELPGTGIISEKYMVYQGRCRKNCRTWPLRGNTFGSIDVNSTTQKAIWALGMTEDFASDKPWQGIKYHQQYGTFTIDMARTHGATEPPTLDGNSRNEGTTLDIEHVNKSDVQSTMHAVFMILAIVGLMPLAVVLLRLGGAVRWHALIQAVSLVFLLAGLAMGVMTSFRYTRSQKFNSYHQILGFLLTAFFLCQYALGFFNHRQYRQTGIMSKYNAVHVWFGRVVILIAIMNAFFGFTFALNRKYGMVLAGLIIMVCVASLIVIIGRQWLDKRRGITPQGPYPSPRSPYNDSPPTPNQHGPSRAQWPSGMDYFPSEPPPRYESTLEDDSVSQRQTIGLRPLSSWRNSRPSNPRRNDTSSSPGIGGTQSPRELL</sequence>
<protein>
    <recommendedName>
        <fullName evidence="13">Cytochrome b561 domain-containing protein</fullName>
    </recommendedName>
</protein>
<evidence type="ECO:0000259" key="9">
    <source>
        <dbReference type="SMART" id="SM00664"/>
    </source>
</evidence>
<keyword evidence="5 8" id="KW-1133">Transmembrane helix</keyword>
<evidence type="ECO:0000256" key="2">
    <source>
        <dbReference type="ARBA" id="ARBA00022448"/>
    </source>
</evidence>
<evidence type="ECO:0000256" key="6">
    <source>
        <dbReference type="ARBA" id="ARBA00023136"/>
    </source>
</evidence>
<dbReference type="Proteomes" id="UP000696573">
    <property type="component" value="Unassembled WGS sequence"/>
</dbReference>
<dbReference type="CDD" id="cd09630">
    <property type="entry name" value="CDH_like_cytochrome"/>
    <property type="match status" value="1"/>
</dbReference>
<reference evidence="11" key="1">
    <citation type="submission" date="2021-10" db="EMBL/GenBank/DDBJ databases">
        <authorList>
            <person name="Piombo E."/>
        </authorList>
    </citation>
    <scope>NUCLEOTIDE SEQUENCE</scope>
</reference>
<dbReference type="GO" id="GO:0016020">
    <property type="term" value="C:membrane"/>
    <property type="evidence" value="ECO:0007669"/>
    <property type="project" value="UniProtKB-SubCell"/>
</dbReference>
<name>A0A9N9VJ95_9HYPO</name>
<comment type="caution">
    <text evidence="11">The sequence shown here is derived from an EMBL/GenBank/DDBJ whole genome shotgun (WGS) entry which is preliminary data.</text>
</comment>
<proteinExistence type="predicted"/>
<evidence type="ECO:0000256" key="8">
    <source>
        <dbReference type="SAM" id="Phobius"/>
    </source>
</evidence>
<dbReference type="Pfam" id="PF03188">
    <property type="entry name" value="Cytochrom_B561"/>
    <property type="match status" value="1"/>
</dbReference>
<feature type="transmembrane region" description="Helical" evidence="8">
    <location>
        <begin position="369"/>
        <end position="390"/>
    </location>
</feature>
<keyword evidence="12" id="KW-1185">Reference proteome</keyword>
<keyword evidence="3 8" id="KW-0812">Transmembrane</keyword>
<dbReference type="InterPro" id="IPR005018">
    <property type="entry name" value="DOMON_domain"/>
</dbReference>
<dbReference type="Pfam" id="PF16010">
    <property type="entry name" value="CDH-cyt"/>
    <property type="match status" value="1"/>
</dbReference>
<feature type="transmembrane region" description="Helical" evidence="8">
    <location>
        <begin position="396"/>
        <end position="415"/>
    </location>
</feature>
<feature type="transmembrane region" description="Helical" evidence="8">
    <location>
        <begin position="35"/>
        <end position="55"/>
    </location>
</feature>
<feature type="transmembrane region" description="Helical" evidence="8">
    <location>
        <begin position="331"/>
        <end position="349"/>
    </location>
</feature>
<dbReference type="AlphaFoldDB" id="A0A9N9VJ95"/>
<keyword evidence="6 8" id="KW-0472">Membrane</keyword>
<dbReference type="OrthoDB" id="19261at2759"/>
<dbReference type="SUPFAM" id="SSF49344">
    <property type="entry name" value="CBD9-like"/>
    <property type="match status" value="1"/>
</dbReference>
<evidence type="ECO:0000259" key="10">
    <source>
        <dbReference type="SMART" id="SM00665"/>
    </source>
</evidence>
<dbReference type="Gene3D" id="1.20.120.1770">
    <property type="match status" value="1"/>
</dbReference>
<feature type="domain" description="Cytochrome b561" evidence="10">
    <location>
        <begin position="265"/>
        <end position="386"/>
    </location>
</feature>
<organism evidence="11 12">
    <name type="scientific">Clonostachys rhizophaga</name>
    <dbReference type="NCBI Taxonomy" id="160324"/>
    <lineage>
        <taxon>Eukaryota</taxon>
        <taxon>Fungi</taxon>
        <taxon>Dikarya</taxon>
        <taxon>Ascomycota</taxon>
        <taxon>Pezizomycotina</taxon>
        <taxon>Sordariomycetes</taxon>
        <taxon>Hypocreomycetidae</taxon>
        <taxon>Hypocreales</taxon>
        <taxon>Bionectriaceae</taxon>
        <taxon>Clonostachys</taxon>
    </lineage>
</organism>
<dbReference type="Gene3D" id="2.60.40.1210">
    <property type="entry name" value="Cellobiose dehydrogenase, cytochrome domain"/>
    <property type="match status" value="1"/>
</dbReference>
<accession>A0A9N9VJ95</accession>
<dbReference type="EMBL" id="CABFNQ020000694">
    <property type="protein sequence ID" value="CAH0024364.1"/>
    <property type="molecule type" value="Genomic_DNA"/>
</dbReference>
<evidence type="ECO:0000256" key="7">
    <source>
        <dbReference type="SAM" id="MobiDB-lite"/>
    </source>
</evidence>
<dbReference type="InterPro" id="IPR015920">
    <property type="entry name" value="Cellobiose_DH-like_cyt"/>
</dbReference>
<feature type="compositionally biased region" description="Low complexity" evidence="7">
    <location>
        <begin position="488"/>
        <end position="510"/>
    </location>
</feature>
<feature type="compositionally biased region" description="Pro residues" evidence="7">
    <location>
        <begin position="429"/>
        <end position="445"/>
    </location>
</feature>
<dbReference type="SMART" id="SM00664">
    <property type="entry name" value="DoH"/>
    <property type="match status" value="1"/>
</dbReference>